<feature type="region of interest" description="Disordered" evidence="2">
    <location>
        <begin position="88"/>
        <end position="109"/>
    </location>
</feature>
<dbReference type="InterPro" id="IPR033393">
    <property type="entry name" value="NRBF2_MIT"/>
</dbReference>
<keyword evidence="1" id="KW-0175">Coiled coil</keyword>
<feature type="domain" description="Nuclear receptor-binding factor 2 MIT" evidence="3">
    <location>
        <begin position="3"/>
        <end position="72"/>
    </location>
</feature>
<evidence type="ECO:0000313" key="5">
    <source>
        <dbReference type="Proteomes" id="UP001286313"/>
    </source>
</evidence>
<dbReference type="Proteomes" id="UP001286313">
    <property type="component" value="Unassembled WGS sequence"/>
</dbReference>
<gene>
    <name evidence="4" type="ORF">Pcinc_013892</name>
</gene>
<feature type="region of interest" description="Disordered" evidence="2">
    <location>
        <begin position="298"/>
        <end position="323"/>
    </location>
</feature>
<comment type="caution">
    <text evidence="4">The sequence shown here is derived from an EMBL/GenBank/DDBJ whole genome shotgun (WGS) entry which is preliminary data.</text>
</comment>
<dbReference type="EMBL" id="JAWQEG010001187">
    <property type="protein sequence ID" value="KAK3881672.1"/>
    <property type="molecule type" value="Genomic_DNA"/>
</dbReference>
<dbReference type="GO" id="GO:0006914">
    <property type="term" value="P:autophagy"/>
    <property type="evidence" value="ECO:0007669"/>
    <property type="project" value="InterPro"/>
</dbReference>
<sequence length="323" mass="35683">MDNSPLNKAHREQRRAESCCRSRRLEEAAECHGRAAELLTAALALTSNTLARQSITLQHGHHLRQQELLRFRSQQLEKYVKAMENQRMKMGSGSGSSSGGGGSGSACRELPTVTTHVGKKAQAITVEMTRNTEKFESLLSLLIPEETSGVGDEKADESKSSKKLQDDKQLPSAINSPGEGEDLTMNMKDGSSSQTKKAIPEDELKRRVSVSGVKKEKDMMVIVEELRTLRDHQADLITQLMTDLSFLEKENSQLKNQVRDLQDKCEQFEGERRRMRAMADSSCSPFVFSPLSEFSPDAPSGVPDLAPLEMPPLDFLDGTGTGM</sequence>
<keyword evidence="5" id="KW-1185">Reference proteome</keyword>
<feature type="compositionally biased region" description="Gly residues" evidence="2">
    <location>
        <begin position="92"/>
        <end position="104"/>
    </location>
</feature>
<name>A0AAE1FYV0_PETCI</name>
<dbReference type="PANTHER" id="PTHR14964:SF2">
    <property type="entry name" value="NUCLEAR RECEPTOR-BINDING FACTOR 2"/>
    <property type="match status" value="1"/>
</dbReference>
<dbReference type="PANTHER" id="PTHR14964">
    <property type="entry name" value="NUCLEAR RECEPTOR BINDING FACTOR 2"/>
    <property type="match status" value="1"/>
</dbReference>
<evidence type="ECO:0000259" key="3">
    <source>
        <dbReference type="Pfam" id="PF17169"/>
    </source>
</evidence>
<dbReference type="SUPFAM" id="SSF140361">
    <property type="entry name" value="MIT domain-like"/>
    <property type="match status" value="1"/>
</dbReference>
<protein>
    <recommendedName>
        <fullName evidence="3">Nuclear receptor-binding factor 2 MIT domain-containing protein</fullName>
    </recommendedName>
</protein>
<evidence type="ECO:0000256" key="2">
    <source>
        <dbReference type="SAM" id="MobiDB-lite"/>
    </source>
</evidence>
<evidence type="ECO:0000313" key="4">
    <source>
        <dbReference type="EMBL" id="KAK3881672.1"/>
    </source>
</evidence>
<dbReference type="InterPro" id="IPR039679">
    <property type="entry name" value="NRBF2"/>
</dbReference>
<dbReference type="Pfam" id="PF17169">
    <property type="entry name" value="NRBF2_MIT"/>
    <property type="match status" value="1"/>
</dbReference>
<proteinExistence type="predicted"/>
<feature type="region of interest" description="Disordered" evidence="2">
    <location>
        <begin position="146"/>
        <end position="204"/>
    </location>
</feature>
<dbReference type="AlphaFoldDB" id="A0AAE1FYV0"/>
<reference evidence="4" key="1">
    <citation type="submission" date="2023-10" db="EMBL/GenBank/DDBJ databases">
        <title>Genome assemblies of two species of porcelain crab, Petrolisthes cinctipes and Petrolisthes manimaculis (Anomura: Porcellanidae).</title>
        <authorList>
            <person name="Angst P."/>
        </authorList>
    </citation>
    <scope>NUCLEOTIDE SEQUENCE</scope>
    <source>
        <strain evidence="4">PB745_01</strain>
        <tissue evidence="4">Gill</tissue>
    </source>
</reference>
<organism evidence="4 5">
    <name type="scientific">Petrolisthes cinctipes</name>
    <name type="common">Flat porcelain crab</name>
    <dbReference type="NCBI Taxonomy" id="88211"/>
    <lineage>
        <taxon>Eukaryota</taxon>
        <taxon>Metazoa</taxon>
        <taxon>Ecdysozoa</taxon>
        <taxon>Arthropoda</taxon>
        <taxon>Crustacea</taxon>
        <taxon>Multicrustacea</taxon>
        <taxon>Malacostraca</taxon>
        <taxon>Eumalacostraca</taxon>
        <taxon>Eucarida</taxon>
        <taxon>Decapoda</taxon>
        <taxon>Pleocyemata</taxon>
        <taxon>Anomura</taxon>
        <taxon>Galatheoidea</taxon>
        <taxon>Porcellanidae</taxon>
        <taxon>Petrolisthes</taxon>
    </lineage>
</organism>
<feature type="coiled-coil region" evidence="1">
    <location>
        <begin position="237"/>
        <end position="278"/>
    </location>
</feature>
<dbReference type="Gene3D" id="1.20.58.80">
    <property type="entry name" value="Phosphotransferase system, lactose/cellobiose-type IIA subunit"/>
    <property type="match status" value="1"/>
</dbReference>
<accession>A0AAE1FYV0</accession>
<feature type="compositionally biased region" description="Basic and acidic residues" evidence="2">
    <location>
        <begin position="151"/>
        <end position="169"/>
    </location>
</feature>
<evidence type="ECO:0000256" key="1">
    <source>
        <dbReference type="SAM" id="Coils"/>
    </source>
</evidence>